<sequence>MRHLVLLGFLAVTKASTEGYNYLQPQPSVELGRNQQTISSQQNLHLAPQPSNAFTTSYSQQQPTNYPQPQPTNYPQPQLTSYSQQQPPIGQTFNFPAAPVFQAQLQQTRIQQNPVPVPQQPISFSQIPSGYQQFVEQQPSRFTIPLNYAAPQLLQILPQIPNPNQFLIPNIQLTQNSIPENSPQPLITNEQTGFIPQQGSLVTKHVYVHVAPEEPPLPPQVIPAPVAPRRTYRIIFIKAPTVASPRPVIHVPAPQPPAEEKTLVYVLVDKPQQPQIVVPAPAPAQPSKPEVYFIKYKANGNEVPATPSTQVRNGEQQPVSSGESTSSLFSGDLNSKYAPAGYQKRNSQ</sequence>
<evidence type="ECO:0000313" key="5">
    <source>
        <dbReference type="Proteomes" id="UP001566132"/>
    </source>
</evidence>
<feature type="signal peptide" evidence="2">
    <location>
        <begin position="1"/>
        <end position="19"/>
    </location>
</feature>
<dbReference type="EMBL" id="JBDJPC010000002">
    <property type="protein sequence ID" value="KAL1513380.1"/>
    <property type="molecule type" value="Genomic_DNA"/>
</dbReference>
<reference evidence="4 5" key="1">
    <citation type="submission" date="2024-05" db="EMBL/GenBank/DDBJ databases">
        <title>Genetic variation in Jamaican populations of the coffee berry borer (Hypothenemus hampei).</title>
        <authorList>
            <person name="Errbii M."/>
            <person name="Myrie A."/>
        </authorList>
    </citation>
    <scope>NUCLEOTIDE SEQUENCE [LARGE SCALE GENOMIC DNA]</scope>
    <source>
        <strain evidence="4">JA-Hopewell-2020-01-JO</strain>
        <tissue evidence="4">Whole body</tissue>
    </source>
</reference>
<evidence type="ECO:0000256" key="2">
    <source>
        <dbReference type="SAM" id="SignalP"/>
    </source>
</evidence>
<feature type="region of interest" description="Disordered" evidence="1">
    <location>
        <begin position="42"/>
        <end position="88"/>
    </location>
</feature>
<feature type="compositionally biased region" description="Polar residues" evidence="1">
    <location>
        <begin position="306"/>
        <end position="319"/>
    </location>
</feature>
<feature type="domain" description="DUF243" evidence="3">
    <location>
        <begin position="200"/>
        <end position="299"/>
    </location>
</feature>
<organism evidence="4 5">
    <name type="scientific">Hypothenemus hampei</name>
    <name type="common">Coffee berry borer</name>
    <dbReference type="NCBI Taxonomy" id="57062"/>
    <lineage>
        <taxon>Eukaryota</taxon>
        <taxon>Metazoa</taxon>
        <taxon>Ecdysozoa</taxon>
        <taxon>Arthropoda</taxon>
        <taxon>Hexapoda</taxon>
        <taxon>Insecta</taxon>
        <taxon>Pterygota</taxon>
        <taxon>Neoptera</taxon>
        <taxon>Endopterygota</taxon>
        <taxon>Coleoptera</taxon>
        <taxon>Polyphaga</taxon>
        <taxon>Cucujiformia</taxon>
        <taxon>Curculionidae</taxon>
        <taxon>Scolytinae</taxon>
        <taxon>Hypothenemus</taxon>
    </lineage>
</organism>
<keyword evidence="5" id="KW-1185">Reference proteome</keyword>
<dbReference type="PANTHER" id="PTHR31927:SF13">
    <property type="entry name" value="TWEEDLEBETA"/>
    <property type="match status" value="1"/>
</dbReference>
<dbReference type="SMART" id="SM00690">
    <property type="entry name" value="DM5"/>
    <property type="match status" value="1"/>
</dbReference>
<protein>
    <recommendedName>
        <fullName evidence="3">DUF243 domain-containing protein</fullName>
    </recommendedName>
</protein>
<dbReference type="Pfam" id="PF03103">
    <property type="entry name" value="DUF243"/>
    <property type="match status" value="1"/>
</dbReference>
<evidence type="ECO:0000259" key="3">
    <source>
        <dbReference type="SMART" id="SM00690"/>
    </source>
</evidence>
<accession>A0ABD1F9N8</accession>
<dbReference type="PANTHER" id="PTHR31927">
    <property type="entry name" value="FI07246P-RELATED-RELATED"/>
    <property type="match status" value="1"/>
</dbReference>
<dbReference type="AlphaFoldDB" id="A0ABD1F9N8"/>
<dbReference type="InterPro" id="IPR004145">
    <property type="entry name" value="DUF243"/>
</dbReference>
<proteinExistence type="predicted"/>
<gene>
    <name evidence="4" type="ORF">ABEB36_002800</name>
</gene>
<feature type="compositionally biased region" description="Polar residues" evidence="1">
    <location>
        <begin position="79"/>
        <end position="88"/>
    </location>
</feature>
<feature type="region of interest" description="Disordered" evidence="1">
    <location>
        <begin position="303"/>
        <end position="348"/>
    </location>
</feature>
<name>A0ABD1F9N8_HYPHA</name>
<feature type="compositionally biased region" description="Low complexity" evidence="1">
    <location>
        <begin position="320"/>
        <end position="330"/>
    </location>
</feature>
<feature type="compositionally biased region" description="Polar residues" evidence="1">
    <location>
        <begin position="42"/>
        <end position="59"/>
    </location>
</feature>
<keyword evidence="2" id="KW-0732">Signal</keyword>
<evidence type="ECO:0000313" key="4">
    <source>
        <dbReference type="EMBL" id="KAL1513380.1"/>
    </source>
</evidence>
<dbReference type="Proteomes" id="UP001566132">
    <property type="component" value="Unassembled WGS sequence"/>
</dbReference>
<feature type="chain" id="PRO_5044834669" description="DUF243 domain-containing protein" evidence="2">
    <location>
        <begin position="20"/>
        <end position="348"/>
    </location>
</feature>
<evidence type="ECO:0000256" key="1">
    <source>
        <dbReference type="SAM" id="MobiDB-lite"/>
    </source>
</evidence>
<comment type="caution">
    <text evidence="4">The sequence shown here is derived from an EMBL/GenBank/DDBJ whole genome shotgun (WGS) entry which is preliminary data.</text>
</comment>